<accession>A0A0B4FUB9</accession>
<feature type="non-terminal residue" evidence="3">
    <location>
        <position position="1"/>
    </location>
</feature>
<dbReference type="GO" id="GO:0008270">
    <property type="term" value="F:zinc ion binding"/>
    <property type="evidence" value="ECO:0007669"/>
    <property type="project" value="InterPro"/>
</dbReference>
<dbReference type="Proteomes" id="UP000031186">
    <property type="component" value="Unassembled WGS sequence"/>
</dbReference>
<proteinExistence type="predicted"/>
<protein>
    <submittedName>
        <fullName evidence="3">Transcription factor Cys6</fullName>
    </submittedName>
</protein>
<dbReference type="SUPFAM" id="SSF57701">
    <property type="entry name" value="Zn2/Cys6 DNA-binding domain"/>
    <property type="match status" value="1"/>
</dbReference>
<dbReference type="HOGENOM" id="CLU_017448_0_0_1"/>
<comment type="caution">
    <text evidence="3">The sequence shown here is derived from an EMBL/GenBank/DDBJ whole genome shotgun (WGS) entry which is preliminary data.</text>
</comment>
<dbReference type="VEuPathDB" id="FungiDB:MAN_01805"/>
<sequence length="600" mass="63675">MASTQSASTLPQGFSVYQHTLGAPLQFLPALGSQQLDDFINAFIPGPAPASEKRATISLDFLEYSQMTGQNFKFYAVNSAPSAATSPSIDSPSLDSVNSSFNVSPTTPSWDWSATSAPSVASSSRGSTQSRQKSKAKSSPSRHQTTDFSHLPGMKILTKDGQDVTNTASRGSKTKEQRDHAHLMRIIKACDSCRRKKIRCDPSHKKRGAAQAAPPPASKSAKKARAAPQDPPCLPSAAVPDRELLFASSSFDLDSGFDFSGLENLDPATLTYDPFDEFIQFPPMDTPDLDFPLESEAYLSSQPTTTTSSSSAASPLRSFALFSQPELGAPPGAEFVNPELQEISPNLPYLGRSGSSSDYMDFNLYSPESSFSEDERMLPIGASTSSLPGLNEPSLSECPPPLYETVPDGEANEWDGPGLSVDELQFHSANEGVGGRGHSSLSSNSSGQFATMNHVTAGESVNEYGSRPNRVPSSEPLSQVVICVPPGTVVVAGDTSPGQNLDNVRTRLHRLLTNEQPLTSWKVPTTSLDSSVASSSIDVGVSVVQTAAFMSSLALYVMAAALTAIQGGVSPHKHSPTASCRTMSGRSSRMLDTMSPLCVA</sequence>
<gene>
    <name evidence="3" type="ORF">MAN_01805</name>
</gene>
<evidence type="ECO:0000256" key="2">
    <source>
        <dbReference type="SAM" id="MobiDB-lite"/>
    </source>
</evidence>
<dbReference type="GO" id="GO:0000981">
    <property type="term" value="F:DNA-binding transcription factor activity, RNA polymerase II-specific"/>
    <property type="evidence" value="ECO:0007669"/>
    <property type="project" value="InterPro"/>
</dbReference>
<evidence type="ECO:0000313" key="4">
    <source>
        <dbReference type="Proteomes" id="UP000031186"/>
    </source>
</evidence>
<feature type="compositionally biased region" description="Low complexity" evidence="2">
    <location>
        <begin position="113"/>
        <end position="127"/>
    </location>
</feature>
<keyword evidence="1" id="KW-0539">Nucleus</keyword>
<evidence type="ECO:0000313" key="3">
    <source>
        <dbReference type="EMBL" id="KID69291.1"/>
    </source>
</evidence>
<dbReference type="OrthoDB" id="4850804at2759"/>
<reference evidence="3 4" key="1">
    <citation type="journal article" date="2014" name="Proc. Natl. Acad. Sci. U.S.A.">
        <title>Trajectory and genomic determinants of fungal-pathogen speciation and host adaptation.</title>
        <authorList>
            <person name="Hu X."/>
            <person name="Xiao G."/>
            <person name="Zheng P."/>
            <person name="Shang Y."/>
            <person name="Su Y."/>
            <person name="Zhang X."/>
            <person name="Liu X."/>
            <person name="Zhan S."/>
            <person name="St Leger R.J."/>
            <person name="Wang C."/>
        </authorList>
    </citation>
    <scope>NUCLEOTIDE SEQUENCE [LARGE SCALE GENOMIC DNA]</scope>
    <source>
        <strain evidence="3 4">ARSEF 549</strain>
    </source>
</reference>
<dbReference type="InterPro" id="IPR036864">
    <property type="entry name" value="Zn2-C6_fun-type_DNA-bd_sf"/>
</dbReference>
<dbReference type="InterPro" id="IPR001138">
    <property type="entry name" value="Zn2Cys6_DnaBD"/>
</dbReference>
<dbReference type="EMBL" id="AZNF01000002">
    <property type="protein sequence ID" value="KID69291.1"/>
    <property type="molecule type" value="Genomic_DNA"/>
</dbReference>
<dbReference type="AlphaFoldDB" id="A0A0B4FUB9"/>
<feature type="region of interest" description="Disordered" evidence="2">
    <location>
        <begin position="201"/>
        <end position="236"/>
    </location>
</feature>
<keyword evidence="4" id="KW-1185">Reference proteome</keyword>
<evidence type="ECO:0000256" key="1">
    <source>
        <dbReference type="ARBA" id="ARBA00023242"/>
    </source>
</evidence>
<dbReference type="CDD" id="cd00067">
    <property type="entry name" value="GAL4"/>
    <property type="match status" value="1"/>
</dbReference>
<name>A0A0B4FUB9_METAF</name>
<organism evidence="3 4">
    <name type="scientific">Metarhizium anisopliae (strain ARSEF 549)</name>
    <dbReference type="NCBI Taxonomy" id="3151832"/>
    <lineage>
        <taxon>Eukaryota</taxon>
        <taxon>Fungi</taxon>
        <taxon>Dikarya</taxon>
        <taxon>Ascomycota</taxon>
        <taxon>Pezizomycotina</taxon>
        <taxon>Sordariomycetes</taxon>
        <taxon>Hypocreomycetidae</taxon>
        <taxon>Hypocreales</taxon>
        <taxon>Clavicipitaceae</taxon>
        <taxon>Metarhizium</taxon>
    </lineage>
</organism>
<feature type="compositionally biased region" description="Polar residues" evidence="2">
    <location>
        <begin position="137"/>
        <end position="148"/>
    </location>
</feature>
<feature type="region of interest" description="Disordered" evidence="2">
    <location>
        <begin position="106"/>
        <end position="181"/>
    </location>
</feature>